<sequence>MQSLKPQQHAFWKFLGITFLLFSVDAMFDLHFRIKMSTFGRIASYDQRALSHYLWIIPYFLVFGFLILKVIIYSSSIAVKVRRQIAVAALLFLFGAVFLELAGTYYFVVEGKLNLLLMLIKTGESLFQMIGSILFINTFLFYYNSLKKEV</sequence>
<comment type="caution">
    <text evidence="2">The sequence shown here is derived from an EMBL/GenBank/DDBJ whole genome shotgun (WGS) entry which is preliminary data.</text>
</comment>
<protein>
    <submittedName>
        <fullName evidence="2">Uncharacterized protein</fullName>
    </submittedName>
</protein>
<evidence type="ECO:0000256" key="1">
    <source>
        <dbReference type="SAM" id="Phobius"/>
    </source>
</evidence>
<evidence type="ECO:0000313" key="2">
    <source>
        <dbReference type="EMBL" id="MBT1704421.1"/>
    </source>
</evidence>
<accession>A0ABS5VSU5</accession>
<feature type="transmembrane region" description="Helical" evidence="1">
    <location>
        <begin position="12"/>
        <end position="32"/>
    </location>
</feature>
<keyword evidence="1" id="KW-0472">Membrane</keyword>
<dbReference type="RefSeq" id="WP_254154384.1">
    <property type="nucleotide sequence ID" value="NZ_JAHESD010000031.1"/>
</dbReference>
<evidence type="ECO:0000313" key="3">
    <source>
        <dbReference type="Proteomes" id="UP000772618"/>
    </source>
</evidence>
<reference evidence="2 3" key="1">
    <citation type="submission" date="2021-05" db="EMBL/GenBank/DDBJ databases">
        <title>A Polyphasic approach of four new species of the genus Ohtaekwangia: Ohtaekwangia histidinii sp. nov., Ohtaekwangia cretensis sp. nov., Ohtaekwangia indiensis sp. nov., Ohtaekwangia reichenbachii sp. nov. from diverse environment.</title>
        <authorList>
            <person name="Octaviana S."/>
        </authorList>
    </citation>
    <scope>NUCLEOTIDE SEQUENCE [LARGE SCALE GENOMIC DNA]</scope>
    <source>
        <strain evidence="2 3">PWU20</strain>
    </source>
</reference>
<keyword evidence="3" id="KW-1185">Reference proteome</keyword>
<feature type="transmembrane region" description="Helical" evidence="1">
    <location>
        <begin position="85"/>
        <end position="106"/>
    </location>
</feature>
<keyword evidence="1" id="KW-1133">Transmembrane helix</keyword>
<keyword evidence="1" id="KW-0812">Transmembrane</keyword>
<gene>
    <name evidence="2" type="ORF">KK060_14095</name>
</gene>
<dbReference type="Proteomes" id="UP000772618">
    <property type="component" value="Unassembled WGS sequence"/>
</dbReference>
<proteinExistence type="predicted"/>
<feature type="transmembrane region" description="Helical" evidence="1">
    <location>
        <begin position="52"/>
        <end position="73"/>
    </location>
</feature>
<feature type="transmembrane region" description="Helical" evidence="1">
    <location>
        <begin position="126"/>
        <end position="143"/>
    </location>
</feature>
<organism evidence="2 3">
    <name type="scientific">Chryseosolibacter indicus</name>
    <dbReference type="NCBI Taxonomy" id="2782351"/>
    <lineage>
        <taxon>Bacteria</taxon>
        <taxon>Pseudomonadati</taxon>
        <taxon>Bacteroidota</taxon>
        <taxon>Cytophagia</taxon>
        <taxon>Cytophagales</taxon>
        <taxon>Chryseotaleaceae</taxon>
        <taxon>Chryseosolibacter</taxon>
    </lineage>
</organism>
<dbReference type="EMBL" id="JAHESD010000031">
    <property type="protein sequence ID" value="MBT1704421.1"/>
    <property type="molecule type" value="Genomic_DNA"/>
</dbReference>
<name>A0ABS5VSU5_9BACT</name>